<keyword evidence="3" id="KW-0808">Transferase</keyword>
<dbReference type="InterPro" id="IPR001301">
    <property type="entry name" value="Gemini_AL1_CLV"/>
</dbReference>
<keyword evidence="12" id="KW-0238">DNA-binding</keyword>
<evidence type="ECO:0000256" key="4">
    <source>
        <dbReference type="ARBA" id="ARBA00022695"/>
    </source>
</evidence>
<evidence type="ECO:0000313" key="15">
    <source>
        <dbReference type="Proteomes" id="UP000271862"/>
    </source>
</evidence>
<dbReference type="GO" id="GO:0000166">
    <property type="term" value="F:nucleotide binding"/>
    <property type="evidence" value="ECO:0007669"/>
    <property type="project" value="UniProtKB-KW"/>
</dbReference>
<dbReference type="Pfam" id="PF00799">
    <property type="entry name" value="Gemini_AL1"/>
    <property type="match status" value="1"/>
</dbReference>
<feature type="domain" description="CRESS-DNA virus Rep endonuclease" evidence="13">
    <location>
        <begin position="19"/>
        <end position="123"/>
    </location>
</feature>
<evidence type="ECO:0000256" key="5">
    <source>
        <dbReference type="ARBA" id="ARBA00022705"/>
    </source>
</evidence>
<keyword evidence="10" id="KW-0378">Hydrolase</keyword>
<dbReference type="GO" id="GO:0016779">
    <property type="term" value="F:nucleotidyltransferase activity"/>
    <property type="evidence" value="ECO:0007669"/>
    <property type="project" value="UniProtKB-KW"/>
</dbReference>
<organism evidence="14 15">
    <name type="scientific">Giant panda associated gemycircularvirus</name>
    <dbReference type="NCBI Taxonomy" id="2016461"/>
    <lineage>
        <taxon>Viruses</taxon>
        <taxon>Monodnaviria</taxon>
        <taxon>Shotokuvirae</taxon>
        <taxon>Cressdnaviricota</taxon>
        <taxon>Repensiviricetes</taxon>
        <taxon>Geplafuvirales</taxon>
        <taxon>Genomoviridae</taxon>
        <taxon>Gemycircularvirus</taxon>
    </lineage>
</organism>
<evidence type="ECO:0000259" key="13">
    <source>
        <dbReference type="PROSITE" id="PS52020"/>
    </source>
</evidence>
<reference evidence="14 15" key="1">
    <citation type="journal article" date="2017" name="Microbiome">
        <title>Virome comparisons in wild-diseased and healthy captive giant pandas.</title>
        <authorList>
            <person name="Zhang W."/>
            <person name="Yang S."/>
            <person name="Shan T."/>
            <person name="Hou R."/>
            <person name="Liu Z."/>
            <person name="Li W."/>
            <person name="Guo L."/>
            <person name="Wang Y."/>
            <person name="Chen P."/>
            <person name="Wang X."/>
            <person name="Feng F."/>
            <person name="Wang H."/>
            <person name="Chen C."/>
            <person name="Shen Q."/>
            <person name="Zhou C."/>
            <person name="Hua X."/>
            <person name="Cui L."/>
            <person name="Deng X."/>
            <person name="Zhang Z."/>
            <person name="Qi D."/>
            <person name="Delwart E."/>
        </authorList>
    </citation>
    <scope>NUCLEOTIDE SEQUENCE [LARGE SCALE GENOMIC DNA]</scope>
    <source>
        <strain evidence="15">gpge013</strain>
    </source>
</reference>
<dbReference type="GO" id="GO:0006260">
    <property type="term" value="P:DNA replication"/>
    <property type="evidence" value="ECO:0007669"/>
    <property type="project" value="UniProtKB-KW"/>
</dbReference>
<dbReference type="PROSITE" id="PS52020">
    <property type="entry name" value="CRESS_DNA_REP"/>
    <property type="match status" value="1"/>
</dbReference>
<dbReference type="InterPro" id="IPR049912">
    <property type="entry name" value="CRESS_DNA_REP"/>
</dbReference>
<evidence type="ECO:0000256" key="3">
    <source>
        <dbReference type="ARBA" id="ARBA00022679"/>
    </source>
</evidence>
<sequence>MCYNIILHRNSRTMPTSFTFHARYALLTYAQCDGLDPGNIVSHLSSLGAECIVGREAHADGGTHYHAFADFGEKRKFRRADCFDVSDHHPNISPSRGSPGKGYDYAVKDGDIVGGSLTRPGAGAGKRPSDAIFAELADCEDERSFWESVKRVAPKTLLCNFPSLKQYATWRYTPQPTEYRTPSSVHFETESLPELTQWGLDNIGGVEPGMMGRYVCMSLVLFGETRLGKTMWARSLGPHMYFCGLYSGAEAMRYAECAYAVFDDMGGLKYVPQFKNWLGCQMQFQVKMLYKDPKIITWGKPCIWLANEDPRLEHGVTESEVRWLEGNCVFIHLQESIVRASTE</sequence>
<dbReference type="EMBL" id="MF327570">
    <property type="protein sequence ID" value="ASH99175.1"/>
    <property type="molecule type" value="Genomic_DNA"/>
</dbReference>
<dbReference type="Gene3D" id="3.40.1310.20">
    <property type="match status" value="1"/>
</dbReference>
<dbReference type="KEGG" id="vg:80521893"/>
<comment type="subcellular location">
    <subcellularLocation>
        <location evidence="1">Host nucleus</location>
    </subcellularLocation>
</comment>
<evidence type="ECO:0000256" key="9">
    <source>
        <dbReference type="ARBA" id="ARBA00022759"/>
    </source>
</evidence>
<keyword evidence="11" id="KW-0190">Covalent protein-DNA linkage</keyword>
<evidence type="ECO:0000313" key="14">
    <source>
        <dbReference type="EMBL" id="ASH99175.1"/>
    </source>
</evidence>
<evidence type="ECO:0000256" key="8">
    <source>
        <dbReference type="ARBA" id="ARBA00022741"/>
    </source>
</evidence>
<dbReference type="SUPFAM" id="SSF55464">
    <property type="entry name" value="Origin of replication-binding domain, RBD-like"/>
    <property type="match status" value="1"/>
</dbReference>
<keyword evidence="4" id="KW-0548">Nucleotidyltransferase</keyword>
<evidence type="ECO:0000256" key="11">
    <source>
        <dbReference type="ARBA" id="ARBA00023124"/>
    </source>
</evidence>
<dbReference type="GO" id="GO:0046872">
    <property type="term" value="F:metal ion binding"/>
    <property type="evidence" value="ECO:0007669"/>
    <property type="project" value="UniProtKB-KW"/>
</dbReference>
<dbReference type="GO" id="GO:0003677">
    <property type="term" value="F:DNA binding"/>
    <property type="evidence" value="ECO:0007669"/>
    <property type="project" value="UniProtKB-KW"/>
</dbReference>
<dbReference type="GeneID" id="80521893"/>
<dbReference type="Proteomes" id="UP000271862">
    <property type="component" value="Segment"/>
</dbReference>
<name>A0A220IGR5_9VIRU</name>
<dbReference type="GO" id="GO:0005198">
    <property type="term" value="F:structural molecule activity"/>
    <property type="evidence" value="ECO:0007669"/>
    <property type="project" value="InterPro"/>
</dbReference>
<evidence type="ECO:0000256" key="1">
    <source>
        <dbReference type="ARBA" id="ARBA00004147"/>
    </source>
</evidence>
<keyword evidence="6" id="KW-0540">Nuclease</keyword>
<evidence type="ECO:0000256" key="7">
    <source>
        <dbReference type="ARBA" id="ARBA00022723"/>
    </source>
</evidence>
<keyword evidence="15" id="KW-1185">Reference proteome</keyword>
<accession>A0A220IGR5</accession>
<keyword evidence="2" id="KW-1048">Host nucleus</keyword>
<keyword evidence="5" id="KW-0235">DNA replication</keyword>
<keyword evidence="8" id="KW-0547">Nucleotide-binding</keyword>
<protein>
    <submittedName>
        <fullName evidence="14">Replication-associated protein</fullName>
    </submittedName>
</protein>
<dbReference type="GO" id="GO:0004519">
    <property type="term" value="F:endonuclease activity"/>
    <property type="evidence" value="ECO:0007669"/>
    <property type="project" value="UniProtKB-KW"/>
</dbReference>
<evidence type="ECO:0000256" key="10">
    <source>
        <dbReference type="ARBA" id="ARBA00022801"/>
    </source>
</evidence>
<evidence type="ECO:0000256" key="6">
    <source>
        <dbReference type="ARBA" id="ARBA00022722"/>
    </source>
</evidence>
<dbReference type="PRINTS" id="PR00228">
    <property type="entry name" value="GEMCOATCLVL1"/>
</dbReference>
<keyword evidence="7" id="KW-0479">Metal-binding</keyword>
<dbReference type="RefSeq" id="YP_010784634.1">
    <property type="nucleotide sequence ID" value="NC_075330.1"/>
</dbReference>
<proteinExistence type="predicted"/>
<dbReference type="GO" id="GO:0042025">
    <property type="term" value="C:host cell nucleus"/>
    <property type="evidence" value="ECO:0007669"/>
    <property type="project" value="UniProtKB-SubCell"/>
</dbReference>
<evidence type="ECO:0000256" key="2">
    <source>
        <dbReference type="ARBA" id="ARBA00022562"/>
    </source>
</evidence>
<dbReference type="GO" id="GO:0016787">
    <property type="term" value="F:hydrolase activity"/>
    <property type="evidence" value="ECO:0007669"/>
    <property type="project" value="UniProtKB-KW"/>
</dbReference>
<keyword evidence="9" id="KW-0255">Endonuclease</keyword>
<evidence type="ECO:0000256" key="12">
    <source>
        <dbReference type="ARBA" id="ARBA00023125"/>
    </source>
</evidence>